<dbReference type="EMBL" id="FKLO01000049">
    <property type="protein sequence ID" value="SAM65776.1"/>
    <property type="molecule type" value="Genomic_DNA"/>
</dbReference>
<dbReference type="SUPFAM" id="SSF46955">
    <property type="entry name" value="Putative DNA-binding domain"/>
    <property type="match status" value="1"/>
</dbReference>
<protein>
    <submittedName>
        <fullName evidence="6">Transcriptional regulator, MerR family</fullName>
    </submittedName>
</protein>
<feature type="domain" description="HTH merR-type" evidence="5">
    <location>
        <begin position="1"/>
        <end position="69"/>
    </location>
</feature>
<dbReference type="RefSeq" id="WP_079540751.1">
    <property type="nucleotide sequence ID" value="NZ_FKLO01000049.1"/>
</dbReference>
<proteinExistence type="predicted"/>
<dbReference type="InterPro" id="IPR009061">
    <property type="entry name" value="DNA-bd_dom_put_sf"/>
</dbReference>
<dbReference type="SMART" id="SM00422">
    <property type="entry name" value="HTH_MERR"/>
    <property type="match status" value="1"/>
</dbReference>
<dbReference type="Proteomes" id="UP000190837">
    <property type="component" value="Unassembled WGS sequence"/>
</dbReference>
<dbReference type="PANTHER" id="PTHR30204">
    <property type="entry name" value="REDOX-CYCLING DRUG-SENSING TRANSCRIPTIONAL ACTIVATOR SOXR"/>
    <property type="match status" value="1"/>
</dbReference>
<evidence type="ECO:0000313" key="7">
    <source>
        <dbReference type="Proteomes" id="UP000190837"/>
    </source>
</evidence>
<dbReference type="PROSITE" id="PS50937">
    <property type="entry name" value="HTH_MERR_2"/>
    <property type="match status" value="1"/>
</dbReference>
<name>A0A1C3H500_9GAMM</name>
<sequence>MYHIQEFAALTGLSADTLRYYEKEGLLAPARDGNGYRIYSERDAAWLAFILRLKETNMPLAQIKAFARLRAEGEATLAARYALLLAHQQALATQLARLADHRAHLAEKLRHYEALLRSS</sequence>
<evidence type="ECO:0000256" key="2">
    <source>
        <dbReference type="ARBA" id="ARBA00023015"/>
    </source>
</evidence>
<dbReference type="AlphaFoldDB" id="A0A1C3H500"/>
<dbReference type="Gene3D" id="1.10.1660.10">
    <property type="match status" value="1"/>
</dbReference>
<dbReference type="Pfam" id="PF13411">
    <property type="entry name" value="MerR_1"/>
    <property type="match status" value="1"/>
</dbReference>
<evidence type="ECO:0000256" key="1">
    <source>
        <dbReference type="ARBA" id="ARBA00022491"/>
    </source>
</evidence>
<dbReference type="InterPro" id="IPR000551">
    <property type="entry name" value="MerR-type_HTH_dom"/>
</dbReference>
<dbReference type="InterPro" id="IPR047057">
    <property type="entry name" value="MerR_fam"/>
</dbReference>
<gene>
    <name evidence="6" type="ORF">CHUV0807_1404</name>
</gene>
<evidence type="ECO:0000256" key="4">
    <source>
        <dbReference type="ARBA" id="ARBA00023163"/>
    </source>
</evidence>
<accession>A0A1C3H500</accession>
<keyword evidence="4" id="KW-0804">Transcription</keyword>
<evidence type="ECO:0000256" key="3">
    <source>
        <dbReference type="ARBA" id="ARBA00023125"/>
    </source>
</evidence>
<keyword evidence="2" id="KW-0805">Transcription regulation</keyword>
<dbReference type="GO" id="GO:0003677">
    <property type="term" value="F:DNA binding"/>
    <property type="evidence" value="ECO:0007669"/>
    <property type="project" value="UniProtKB-KW"/>
</dbReference>
<keyword evidence="3" id="KW-0238">DNA-binding</keyword>
<dbReference type="CDD" id="cd01109">
    <property type="entry name" value="HTH_YyaN"/>
    <property type="match status" value="1"/>
</dbReference>
<evidence type="ECO:0000313" key="6">
    <source>
        <dbReference type="EMBL" id="SAM65776.1"/>
    </source>
</evidence>
<keyword evidence="1" id="KW-0678">Repressor</keyword>
<evidence type="ECO:0000259" key="5">
    <source>
        <dbReference type="PROSITE" id="PS50937"/>
    </source>
</evidence>
<dbReference type="PANTHER" id="PTHR30204:SF69">
    <property type="entry name" value="MERR-FAMILY TRANSCRIPTIONAL REGULATOR"/>
    <property type="match status" value="1"/>
</dbReference>
<organism evidence="6 7">
    <name type="scientific">Cardiobacterium hominis</name>
    <dbReference type="NCBI Taxonomy" id="2718"/>
    <lineage>
        <taxon>Bacteria</taxon>
        <taxon>Pseudomonadati</taxon>
        <taxon>Pseudomonadota</taxon>
        <taxon>Gammaproteobacteria</taxon>
        <taxon>Cardiobacteriales</taxon>
        <taxon>Cardiobacteriaceae</taxon>
        <taxon>Cardiobacterium</taxon>
    </lineage>
</organism>
<dbReference type="GO" id="GO:0003700">
    <property type="term" value="F:DNA-binding transcription factor activity"/>
    <property type="evidence" value="ECO:0007669"/>
    <property type="project" value="InterPro"/>
</dbReference>
<dbReference type="PRINTS" id="PR00040">
    <property type="entry name" value="HTHMERR"/>
</dbReference>
<reference evidence="7" key="1">
    <citation type="submission" date="2016-04" db="EMBL/GenBank/DDBJ databases">
        <authorList>
            <person name="Tagini F."/>
        </authorList>
    </citation>
    <scope>NUCLEOTIDE SEQUENCE [LARGE SCALE GENOMIC DNA]</scope>
    <source>
        <strain evidence="7">CHUV0807</strain>
    </source>
</reference>